<organism evidence="3 4">
    <name type="scientific">SAR86 cluster bacterium</name>
    <dbReference type="NCBI Taxonomy" id="2030880"/>
    <lineage>
        <taxon>Bacteria</taxon>
        <taxon>Pseudomonadati</taxon>
        <taxon>Pseudomonadota</taxon>
        <taxon>Gammaproteobacteria</taxon>
        <taxon>SAR86 cluster</taxon>
    </lineage>
</organism>
<dbReference type="EMBL" id="NVUL01000013">
    <property type="protein sequence ID" value="PCI79926.1"/>
    <property type="molecule type" value="Genomic_DNA"/>
</dbReference>
<dbReference type="SUPFAM" id="SSF82771">
    <property type="entry name" value="GIY-YIG endonuclease"/>
    <property type="match status" value="1"/>
</dbReference>
<dbReference type="InterPro" id="IPR000305">
    <property type="entry name" value="GIY-YIG_endonuc"/>
</dbReference>
<dbReference type="AlphaFoldDB" id="A0A2A4XBS2"/>
<dbReference type="Pfam" id="PF01541">
    <property type="entry name" value="GIY-YIG"/>
    <property type="match status" value="1"/>
</dbReference>
<evidence type="ECO:0000256" key="1">
    <source>
        <dbReference type="ARBA" id="ARBA00007435"/>
    </source>
</evidence>
<dbReference type="Proteomes" id="UP000218767">
    <property type="component" value="Unassembled WGS sequence"/>
</dbReference>
<dbReference type="PANTHER" id="PTHR34477:SF1">
    <property type="entry name" value="UPF0213 PROTEIN YHBQ"/>
    <property type="match status" value="1"/>
</dbReference>
<dbReference type="CDD" id="cd10456">
    <property type="entry name" value="GIY-YIG_UPF0213"/>
    <property type="match status" value="1"/>
</dbReference>
<dbReference type="InterPro" id="IPR050190">
    <property type="entry name" value="UPF0213_domain"/>
</dbReference>
<evidence type="ECO:0000259" key="2">
    <source>
        <dbReference type="PROSITE" id="PS50164"/>
    </source>
</evidence>
<gene>
    <name evidence="3" type="ORF">COB20_03780</name>
</gene>
<evidence type="ECO:0000313" key="3">
    <source>
        <dbReference type="EMBL" id="PCI79926.1"/>
    </source>
</evidence>
<dbReference type="PROSITE" id="PS50164">
    <property type="entry name" value="GIY_YIG"/>
    <property type="match status" value="1"/>
</dbReference>
<dbReference type="InterPro" id="IPR035901">
    <property type="entry name" value="GIY-YIG_endonuc_sf"/>
</dbReference>
<dbReference type="PANTHER" id="PTHR34477">
    <property type="entry name" value="UPF0213 PROTEIN YHBQ"/>
    <property type="match status" value="1"/>
</dbReference>
<protein>
    <recommendedName>
        <fullName evidence="2">GIY-YIG domain-containing protein</fullName>
    </recommendedName>
</protein>
<evidence type="ECO:0000313" key="4">
    <source>
        <dbReference type="Proteomes" id="UP000218767"/>
    </source>
</evidence>
<sequence length="106" mass="12065">MNAESEEATLWLLYLVRTAEGSLYTGVTTDVQRRFAEHENKDKKNKGAKALRGKGPLQLVFKIVVGNRSAALKLEYRVKQLSRAQKEQLIGLSTDLEEFEKWLQGK</sequence>
<comment type="caution">
    <text evidence="3">The sequence shown here is derived from an EMBL/GenBank/DDBJ whole genome shotgun (WGS) entry which is preliminary data.</text>
</comment>
<name>A0A2A4XBS2_9GAMM</name>
<comment type="similarity">
    <text evidence="1">Belongs to the UPF0213 family.</text>
</comment>
<proteinExistence type="inferred from homology"/>
<reference evidence="4" key="1">
    <citation type="submission" date="2017-08" db="EMBL/GenBank/DDBJ databases">
        <title>A dynamic microbial community with high functional redundancy inhabits the cold, oxic subseafloor aquifer.</title>
        <authorList>
            <person name="Tully B.J."/>
            <person name="Wheat C.G."/>
            <person name="Glazer B.T."/>
            <person name="Huber J.A."/>
        </authorList>
    </citation>
    <scope>NUCLEOTIDE SEQUENCE [LARGE SCALE GENOMIC DNA]</scope>
</reference>
<accession>A0A2A4XBS2</accession>
<dbReference type="Gene3D" id="3.40.1440.10">
    <property type="entry name" value="GIY-YIG endonuclease"/>
    <property type="match status" value="1"/>
</dbReference>
<feature type="domain" description="GIY-YIG" evidence="2">
    <location>
        <begin position="9"/>
        <end position="88"/>
    </location>
</feature>